<sequence length="367" mass="40910">MSRTLLLTPGPLTTSETVKQAMHGDWCTWEETYKQMTRDIREELIGLSGHPRYTAVLMQGSGTFSVEAAMGTFISQKDHVLIGVNGAYGRRMEEIAEKMGLQFSTIVAEETKALNAEDFERKLSQDQTITHVMLVHSETTSGLLNPVEMICRAAKKHGKISIVDAMSSFGGMEIDMNSWGIDVLVSSANKCLQGVPGFGFILADEELLQCCKGVSPSLSMDVYSQYETMEKEGGKWRFTSPTHAVHAFSQALAELKEEGGVPKRFNRYSENKNALIKGMAELGFQTVIDETIQSPFIVSFLYPEDEFSFQNFYEALKRDGFIIYPGKLTNLKAFRIGTIGDIIPDDMHRLLASIRAYCDKNSRLTTS</sequence>
<accession>A0A268A6W3</accession>
<comment type="cofactor">
    <cofactor evidence="1 7 9">
        <name>pyridoxal 5'-phosphate</name>
        <dbReference type="ChEBI" id="CHEBI:597326"/>
    </cofactor>
</comment>
<keyword evidence="3 7" id="KW-0808">Transferase</keyword>
<feature type="modified residue" description="N6-(pyridoxal phosphate)lysine" evidence="7 9">
    <location>
        <position position="190"/>
    </location>
</feature>
<organism evidence="11 12">
    <name type="scientific">Terribacillus saccharophilus</name>
    <dbReference type="NCBI Taxonomy" id="361277"/>
    <lineage>
        <taxon>Bacteria</taxon>
        <taxon>Bacillati</taxon>
        <taxon>Bacillota</taxon>
        <taxon>Bacilli</taxon>
        <taxon>Bacillales</taxon>
        <taxon>Bacillaceae</taxon>
        <taxon>Terribacillus</taxon>
    </lineage>
</organism>
<comment type="subunit">
    <text evidence="7">Homodimer.</text>
</comment>
<evidence type="ECO:0000256" key="3">
    <source>
        <dbReference type="ARBA" id="ARBA00022679"/>
    </source>
</evidence>
<evidence type="ECO:0000313" key="12">
    <source>
        <dbReference type="Proteomes" id="UP000216013"/>
    </source>
</evidence>
<dbReference type="InterPro" id="IPR024169">
    <property type="entry name" value="SP_NH2Trfase/AEP_transaminase"/>
</dbReference>
<name>A0A268A6W3_9BACI</name>
<comment type="similarity">
    <text evidence="7">Belongs to the class-V pyridoxal-phosphate-dependent aminotransferase family. PhnW subfamily.</text>
</comment>
<keyword evidence="5 7" id="KW-0670">Pyruvate</keyword>
<dbReference type="Gene3D" id="3.90.1150.10">
    <property type="entry name" value="Aspartate Aminotransferase, domain 1"/>
    <property type="match status" value="1"/>
</dbReference>
<comment type="caution">
    <text evidence="11">The sequence shown here is derived from an EMBL/GenBank/DDBJ whole genome shotgun (WGS) entry which is preliminary data.</text>
</comment>
<dbReference type="Pfam" id="PF00266">
    <property type="entry name" value="Aminotran_5"/>
    <property type="match status" value="1"/>
</dbReference>
<dbReference type="InterPro" id="IPR015421">
    <property type="entry name" value="PyrdxlP-dep_Trfase_major"/>
</dbReference>
<dbReference type="SUPFAM" id="SSF53383">
    <property type="entry name" value="PLP-dependent transferases"/>
    <property type="match status" value="1"/>
</dbReference>
<dbReference type="Gene3D" id="3.40.640.10">
    <property type="entry name" value="Type I PLP-dependent aspartate aminotransferase-like (Major domain)"/>
    <property type="match status" value="1"/>
</dbReference>
<dbReference type="InterPro" id="IPR000192">
    <property type="entry name" value="Aminotrans_V_dom"/>
</dbReference>
<evidence type="ECO:0000256" key="9">
    <source>
        <dbReference type="PIRSR" id="PIRSR000524-50"/>
    </source>
</evidence>
<dbReference type="EC" id="2.6.1.37" evidence="7"/>
<dbReference type="AlphaFoldDB" id="A0A268A6W3"/>
<dbReference type="GO" id="GO:0047304">
    <property type="term" value="F:2-aminoethylphosphonate-pyruvate transaminase activity"/>
    <property type="evidence" value="ECO:0007669"/>
    <property type="project" value="UniProtKB-UniRule"/>
</dbReference>
<reference evidence="11 12" key="1">
    <citation type="submission" date="2017-07" db="EMBL/GenBank/DDBJ databases">
        <title>Isolation and whole genome analysis of endospore-forming bacteria from heroin.</title>
        <authorList>
            <person name="Kalinowski J."/>
            <person name="Ahrens B."/>
            <person name="Al-Dilaimi A."/>
            <person name="Winkler A."/>
            <person name="Wibberg D."/>
            <person name="Schleenbecker U."/>
            <person name="Ruckert C."/>
            <person name="Wolfel R."/>
            <person name="Grass G."/>
        </authorList>
    </citation>
    <scope>NUCLEOTIDE SEQUENCE [LARGE SCALE GENOMIC DNA]</scope>
    <source>
        <strain evidence="11 12">7528</strain>
    </source>
</reference>
<evidence type="ECO:0000256" key="8">
    <source>
        <dbReference type="PIRSR" id="PIRSR000524-1"/>
    </source>
</evidence>
<comment type="function">
    <text evidence="7">Involved in phosphonate degradation.</text>
</comment>
<dbReference type="InterPro" id="IPR015424">
    <property type="entry name" value="PyrdxlP-dep_Trfase"/>
</dbReference>
<dbReference type="PANTHER" id="PTHR42778:SF1">
    <property type="entry name" value="2-AMINOETHYLPHOSPHONATE--PYRUVATE TRANSAMINASE"/>
    <property type="match status" value="1"/>
</dbReference>
<keyword evidence="4 7" id="KW-0663">Pyridoxal phosphate</keyword>
<dbReference type="HAMAP" id="MF_01376">
    <property type="entry name" value="PhnW_aminotrans_5"/>
    <property type="match status" value="1"/>
</dbReference>
<dbReference type="Proteomes" id="UP000216013">
    <property type="component" value="Unassembled WGS sequence"/>
</dbReference>
<dbReference type="InterPro" id="IPR012703">
    <property type="entry name" value="NH2EtPonate_pyrv_transaminase"/>
</dbReference>
<evidence type="ECO:0000256" key="7">
    <source>
        <dbReference type="HAMAP-Rule" id="MF_01376"/>
    </source>
</evidence>
<evidence type="ECO:0000256" key="6">
    <source>
        <dbReference type="ARBA" id="ARBA00049460"/>
    </source>
</evidence>
<evidence type="ECO:0000259" key="10">
    <source>
        <dbReference type="Pfam" id="PF00266"/>
    </source>
</evidence>
<gene>
    <name evidence="7" type="primary">phnW</name>
    <name evidence="11" type="ORF">CHH64_16860</name>
</gene>
<evidence type="ECO:0000256" key="2">
    <source>
        <dbReference type="ARBA" id="ARBA00022576"/>
    </source>
</evidence>
<evidence type="ECO:0000313" key="11">
    <source>
        <dbReference type="EMBL" id="PAD19862.1"/>
    </source>
</evidence>
<dbReference type="RefSeq" id="WP_095234200.1">
    <property type="nucleotide sequence ID" value="NZ_NPBE01000055.1"/>
</dbReference>
<feature type="binding site" evidence="8">
    <location>
        <position position="335"/>
    </location>
    <ligand>
        <name>substrate</name>
    </ligand>
</feature>
<dbReference type="NCBIfam" id="NF010006">
    <property type="entry name" value="PRK13479.1"/>
    <property type="match status" value="1"/>
</dbReference>
<dbReference type="InterPro" id="IPR015422">
    <property type="entry name" value="PyrdxlP-dep_Trfase_small"/>
</dbReference>
<dbReference type="NCBIfam" id="TIGR03301">
    <property type="entry name" value="PhnW-AepZ"/>
    <property type="match status" value="1"/>
</dbReference>
<feature type="domain" description="Aminotransferase class V" evidence="10">
    <location>
        <begin position="30"/>
        <end position="319"/>
    </location>
</feature>
<evidence type="ECO:0000256" key="1">
    <source>
        <dbReference type="ARBA" id="ARBA00001933"/>
    </source>
</evidence>
<evidence type="ECO:0000256" key="4">
    <source>
        <dbReference type="ARBA" id="ARBA00022898"/>
    </source>
</evidence>
<dbReference type="GO" id="GO:0019700">
    <property type="term" value="P:organic phosphonate catabolic process"/>
    <property type="evidence" value="ECO:0007669"/>
    <property type="project" value="UniProtKB-UniRule"/>
</dbReference>
<dbReference type="NCBIfam" id="TIGR02326">
    <property type="entry name" value="transamin_PhnW"/>
    <property type="match status" value="1"/>
</dbReference>
<dbReference type="EMBL" id="NPBV01000028">
    <property type="protein sequence ID" value="PAD19862.1"/>
    <property type="molecule type" value="Genomic_DNA"/>
</dbReference>
<comment type="catalytic activity">
    <reaction evidence="6 7">
        <text>(2-aminoethyl)phosphonate + pyruvate = phosphonoacetaldehyde + L-alanine</text>
        <dbReference type="Rhea" id="RHEA:17021"/>
        <dbReference type="ChEBI" id="CHEBI:15361"/>
        <dbReference type="ChEBI" id="CHEBI:57418"/>
        <dbReference type="ChEBI" id="CHEBI:57972"/>
        <dbReference type="ChEBI" id="CHEBI:58383"/>
        <dbReference type="EC" id="2.6.1.37"/>
    </reaction>
</comment>
<dbReference type="PANTHER" id="PTHR42778">
    <property type="entry name" value="2-AMINOETHYLPHOSPHONATE--PYRUVATE TRANSAMINASE"/>
    <property type="match status" value="1"/>
</dbReference>
<keyword evidence="2 7" id="KW-0032">Aminotransferase</keyword>
<evidence type="ECO:0000256" key="5">
    <source>
        <dbReference type="ARBA" id="ARBA00023317"/>
    </source>
</evidence>
<dbReference type="PIRSF" id="PIRSF000524">
    <property type="entry name" value="SPT"/>
    <property type="match status" value="1"/>
</dbReference>
<proteinExistence type="inferred from homology"/>
<protein>
    <recommendedName>
        <fullName evidence="7">2-aminoethylphosphonate--pyruvate transaminase</fullName>
        <ecNumber evidence="7">2.6.1.37</ecNumber>
    </recommendedName>
    <alternativeName>
        <fullName evidence="7">2-aminoethylphosphonate aminotransferase</fullName>
    </alternativeName>
    <alternativeName>
        <fullName evidence="7">AEP transaminase</fullName>
        <shortName evidence="7">AEPT</shortName>
    </alternativeName>
</protein>